<proteinExistence type="predicted"/>
<dbReference type="OrthoDB" id="620691at2759"/>
<name>A0A811NK28_9POAL</name>
<reference evidence="1" key="1">
    <citation type="submission" date="2020-10" db="EMBL/GenBank/DDBJ databases">
        <authorList>
            <person name="Han B."/>
            <person name="Lu T."/>
            <person name="Zhao Q."/>
            <person name="Huang X."/>
            <person name="Zhao Y."/>
        </authorList>
    </citation>
    <scope>NUCLEOTIDE SEQUENCE</scope>
</reference>
<evidence type="ECO:0000313" key="2">
    <source>
        <dbReference type="Proteomes" id="UP000604825"/>
    </source>
</evidence>
<dbReference type="AlphaFoldDB" id="A0A811NK28"/>
<protein>
    <submittedName>
        <fullName evidence="1">Uncharacterized protein</fullName>
    </submittedName>
</protein>
<accession>A0A811NK28</accession>
<keyword evidence="2" id="KW-1185">Reference proteome</keyword>
<dbReference type="Proteomes" id="UP000604825">
    <property type="component" value="Unassembled WGS sequence"/>
</dbReference>
<dbReference type="PANTHER" id="PTHR35828:SF23">
    <property type="entry name" value="F-BOX DOMAIN-CONTAINING PROTEIN"/>
    <property type="match status" value="1"/>
</dbReference>
<gene>
    <name evidence="1" type="ORF">NCGR_LOCUS15248</name>
</gene>
<evidence type="ECO:0000313" key="1">
    <source>
        <dbReference type="EMBL" id="CAD6222724.1"/>
    </source>
</evidence>
<comment type="caution">
    <text evidence="1">The sequence shown here is derived from an EMBL/GenBank/DDBJ whole genome shotgun (WGS) entry which is preliminary data.</text>
</comment>
<sequence>MLHVGAARVKVTSLPASFPRDSKNNHPYNDHRYLLATASAGGNPVVLVADIDKISGLEQSKHTKMWKSRPQVVIENEMILGFNDGGLAELIEKERRWLNRKHVPELLWFGERSGVVLIRIHGFCFLCLDLHSKKIVRCFCSDRRMQYAK</sequence>
<dbReference type="PANTHER" id="PTHR35828">
    <property type="entry name" value="OS08G0203800 PROTEIN-RELATED"/>
    <property type="match status" value="1"/>
</dbReference>
<organism evidence="1 2">
    <name type="scientific">Miscanthus lutarioriparius</name>
    <dbReference type="NCBI Taxonomy" id="422564"/>
    <lineage>
        <taxon>Eukaryota</taxon>
        <taxon>Viridiplantae</taxon>
        <taxon>Streptophyta</taxon>
        <taxon>Embryophyta</taxon>
        <taxon>Tracheophyta</taxon>
        <taxon>Spermatophyta</taxon>
        <taxon>Magnoliopsida</taxon>
        <taxon>Liliopsida</taxon>
        <taxon>Poales</taxon>
        <taxon>Poaceae</taxon>
        <taxon>PACMAD clade</taxon>
        <taxon>Panicoideae</taxon>
        <taxon>Andropogonodae</taxon>
        <taxon>Andropogoneae</taxon>
        <taxon>Saccharinae</taxon>
        <taxon>Miscanthus</taxon>
    </lineage>
</organism>
<dbReference type="EMBL" id="CAJGYO010000004">
    <property type="protein sequence ID" value="CAD6222724.1"/>
    <property type="molecule type" value="Genomic_DNA"/>
</dbReference>